<dbReference type="Proteomes" id="UP000314294">
    <property type="component" value="Unassembled WGS sequence"/>
</dbReference>
<sequence>MTGGGGGGDELISACGVSREGTTRKSPPTCHLLLPVEALMTIHQANHAHPCCWRPISPQQDTRLQTQPVSPPMVICVDGSKRGLTTSKTTLRGFLSNTGDPQRHRQGNRANIVCEVLLDVLDKVVRVFRVKIQHLVQPPEVNTLQVTVGQVRPDQVAFTCSERDVDVGQSKVSQHSITQTEKIFSVSVLADTLPKPTLVRLLRALASISILPIIYQMQAIQWASRANMDISSVRTTVLCCE</sequence>
<name>A0A4Z2I2N6_9TELE</name>
<proteinExistence type="predicted"/>
<organism evidence="1 2">
    <name type="scientific">Liparis tanakae</name>
    <name type="common">Tanaka's snailfish</name>
    <dbReference type="NCBI Taxonomy" id="230148"/>
    <lineage>
        <taxon>Eukaryota</taxon>
        <taxon>Metazoa</taxon>
        <taxon>Chordata</taxon>
        <taxon>Craniata</taxon>
        <taxon>Vertebrata</taxon>
        <taxon>Euteleostomi</taxon>
        <taxon>Actinopterygii</taxon>
        <taxon>Neopterygii</taxon>
        <taxon>Teleostei</taxon>
        <taxon>Neoteleostei</taxon>
        <taxon>Acanthomorphata</taxon>
        <taxon>Eupercaria</taxon>
        <taxon>Perciformes</taxon>
        <taxon>Cottioidei</taxon>
        <taxon>Cottales</taxon>
        <taxon>Liparidae</taxon>
        <taxon>Liparis</taxon>
    </lineage>
</organism>
<keyword evidence="2" id="KW-1185">Reference proteome</keyword>
<accession>A0A4Z2I2N6</accession>
<evidence type="ECO:0000313" key="1">
    <source>
        <dbReference type="EMBL" id="TNN72198.1"/>
    </source>
</evidence>
<gene>
    <name evidence="1" type="ORF">EYF80_017626</name>
</gene>
<dbReference type="AlphaFoldDB" id="A0A4Z2I2N6"/>
<reference evidence="1 2" key="1">
    <citation type="submission" date="2019-03" db="EMBL/GenBank/DDBJ databases">
        <title>First draft genome of Liparis tanakae, snailfish: a comprehensive survey of snailfish specific genes.</title>
        <authorList>
            <person name="Kim W."/>
            <person name="Song I."/>
            <person name="Jeong J.-H."/>
            <person name="Kim D."/>
            <person name="Kim S."/>
            <person name="Ryu S."/>
            <person name="Song J.Y."/>
            <person name="Lee S.K."/>
        </authorList>
    </citation>
    <scope>NUCLEOTIDE SEQUENCE [LARGE SCALE GENOMIC DNA]</scope>
    <source>
        <tissue evidence="1">Muscle</tissue>
    </source>
</reference>
<dbReference type="EMBL" id="SRLO01000141">
    <property type="protein sequence ID" value="TNN72198.1"/>
    <property type="molecule type" value="Genomic_DNA"/>
</dbReference>
<comment type="caution">
    <text evidence="1">The sequence shown here is derived from an EMBL/GenBank/DDBJ whole genome shotgun (WGS) entry which is preliminary data.</text>
</comment>
<evidence type="ECO:0000313" key="2">
    <source>
        <dbReference type="Proteomes" id="UP000314294"/>
    </source>
</evidence>
<protein>
    <submittedName>
        <fullName evidence="1">Uncharacterized protein</fullName>
    </submittedName>
</protein>